<dbReference type="EMBL" id="KE503206">
    <property type="protein sequence ID" value="EPX75045.1"/>
    <property type="molecule type" value="Genomic_DNA"/>
</dbReference>
<keyword evidence="4" id="KW-0539">Nucleus</keyword>
<dbReference type="PANTHER" id="PTHR10270">
    <property type="entry name" value="SOX TRANSCRIPTION FACTOR"/>
    <property type="match status" value="1"/>
</dbReference>
<dbReference type="eggNOG" id="KOG0527">
    <property type="taxonomic scope" value="Eukaryota"/>
</dbReference>
<dbReference type="PANTHER" id="PTHR10270:SF161">
    <property type="entry name" value="SEX-DETERMINING REGION Y PROTEIN"/>
    <property type="match status" value="1"/>
</dbReference>
<keyword evidence="2 4" id="KW-0238">DNA-binding</keyword>
<feature type="DNA-binding region" description="HMG box" evidence="4">
    <location>
        <begin position="98"/>
        <end position="166"/>
    </location>
</feature>
<dbReference type="RefSeq" id="XP_013016469.1">
    <property type="nucleotide sequence ID" value="XM_013161015.1"/>
</dbReference>
<sequence length="179" mass="20985">MQVNSTLPQMPSEMSDPEWKLKKYLTKDALKSIEDGRGAAYFVPEGYTPLLVPMSQTYRFESYGLAQTPQLTSYKLDNCRVPGYIMKNIRKQSMPTRAPRPPNAFILYRKEKQSLLSETNPGMTNAEVSKLVGQLWKEESNEVKLKYFKMSECYKTEHEKLYPNYKYQPRTRRSKNYLK</sequence>
<feature type="domain" description="HMG box" evidence="5">
    <location>
        <begin position="98"/>
        <end position="166"/>
    </location>
</feature>
<dbReference type="GeneID" id="25031499"/>
<dbReference type="GO" id="GO:0001228">
    <property type="term" value="F:DNA-binding transcription activator activity, RNA polymerase II-specific"/>
    <property type="evidence" value="ECO:0007669"/>
    <property type="project" value="TreeGrafter"/>
</dbReference>
<dbReference type="GO" id="GO:0005634">
    <property type="term" value="C:nucleus"/>
    <property type="evidence" value="ECO:0007669"/>
    <property type="project" value="UniProtKB-UniRule"/>
</dbReference>
<dbReference type="FunFam" id="1.10.30.10:FF:000041">
    <property type="entry name" value="HMG box family protein"/>
    <property type="match status" value="1"/>
</dbReference>
<protein>
    <submittedName>
        <fullName evidence="6">Mating-type M-specific polypeptide Mc</fullName>
    </submittedName>
</protein>
<dbReference type="GO" id="GO:0000978">
    <property type="term" value="F:RNA polymerase II cis-regulatory region sequence-specific DNA binding"/>
    <property type="evidence" value="ECO:0007669"/>
    <property type="project" value="TreeGrafter"/>
</dbReference>
<dbReference type="SUPFAM" id="SSF47095">
    <property type="entry name" value="HMG-box"/>
    <property type="match status" value="1"/>
</dbReference>
<dbReference type="AlphaFoldDB" id="S9RA95"/>
<evidence type="ECO:0000313" key="7">
    <source>
        <dbReference type="Proteomes" id="UP000016088"/>
    </source>
</evidence>
<keyword evidence="7" id="KW-1185">Reference proteome</keyword>
<reference evidence="6 7" key="1">
    <citation type="journal article" date="2011" name="Science">
        <title>Comparative functional genomics of the fission yeasts.</title>
        <authorList>
            <person name="Rhind N."/>
            <person name="Chen Z."/>
            <person name="Yassour M."/>
            <person name="Thompson D.A."/>
            <person name="Haas B.J."/>
            <person name="Habib N."/>
            <person name="Wapinski I."/>
            <person name="Roy S."/>
            <person name="Lin M.F."/>
            <person name="Heiman D.I."/>
            <person name="Young S.K."/>
            <person name="Furuya K."/>
            <person name="Guo Y."/>
            <person name="Pidoux A."/>
            <person name="Chen H.M."/>
            <person name="Robbertse B."/>
            <person name="Goldberg J.M."/>
            <person name="Aoki K."/>
            <person name="Bayne E.H."/>
            <person name="Berlin A.M."/>
            <person name="Desjardins C.A."/>
            <person name="Dobbs E."/>
            <person name="Dukaj L."/>
            <person name="Fan L."/>
            <person name="FitzGerald M.G."/>
            <person name="French C."/>
            <person name="Gujja S."/>
            <person name="Hansen K."/>
            <person name="Keifenheim D."/>
            <person name="Levin J.Z."/>
            <person name="Mosher R.A."/>
            <person name="Mueller C.A."/>
            <person name="Pfiffner J."/>
            <person name="Priest M."/>
            <person name="Russ C."/>
            <person name="Smialowska A."/>
            <person name="Swoboda P."/>
            <person name="Sykes S.M."/>
            <person name="Vaughn M."/>
            <person name="Vengrova S."/>
            <person name="Yoder R."/>
            <person name="Zeng Q."/>
            <person name="Allshire R."/>
            <person name="Baulcombe D."/>
            <person name="Birren B.W."/>
            <person name="Brown W."/>
            <person name="Ekwall K."/>
            <person name="Kellis M."/>
            <person name="Leatherwood J."/>
            <person name="Levin H."/>
            <person name="Margalit H."/>
            <person name="Martienssen R."/>
            <person name="Nieduszynski C.A."/>
            <person name="Spatafora J.W."/>
            <person name="Friedman N."/>
            <person name="Dalgaard J.Z."/>
            <person name="Baumann P."/>
            <person name="Niki H."/>
            <person name="Regev A."/>
            <person name="Nusbaum C."/>
        </authorList>
    </citation>
    <scope>NUCLEOTIDE SEQUENCE [LARGE SCALE GENOMIC DNA]</scope>
    <source>
        <strain evidence="7">yFS286</strain>
    </source>
</reference>
<dbReference type="VEuPathDB" id="FungiDB:SOCG_02523"/>
<dbReference type="GO" id="GO:0030154">
    <property type="term" value="P:cell differentiation"/>
    <property type="evidence" value="ECO:0007669"/>
    <property type="project" value="TreeGrafter"/>
</dbReference>
<evidence type="ECO:0000313" key="6">
    <source>
        <dbReference type="EMBL" id="EPX75045.1"/>
    </source>
</evidence>
<keyword evidence="1" id="KW-0805">Transcription regulation</keyword>
<dbReference type="Pfam" id="PF00505">
    <property type="entry name" value="HMG_box"/>
    <property type="match status" value="1"/>
</dbReference>
<accession>S9RA95</accession>
<name>S9RA95_SCHOY</name>
<dbReference type="SMART" id="SM00398">
    <property type="entry name" value="HMG"/>
    <property type="match status" value="1"/>
</dbReference>
<evidence type="ECO:0000256" key="2">
    <source>
        <dbReference type="ARBA" id="ARBA00023125"/>
    </source>
</evidence>
<dbReference type="Gene3D" id="1.10.30.10">
    <property type="entry name" value="High mobility group box domain"/>
    <property type="match status" value="1"/>
</dbReference>
<dbReference type="InterPro" id="IPR009071">
    <property type="entry name" value="HMG_box_dom"/>
</dbReference>
<dbReference type="HOGENOM" id="CLU_128900_0_0_1"/>
<dbReference type="OrthoDB" id="6247875at2759"/>
<keyword evidence="3" id="KW-0804">Transcription</keyword>
<evidence type="ECO:0000256" key="3">
    <source>
        <dbReference type="ARBA" id="ARBA00023163"/>
    </source>
</evidence>
<dbReference type="PROSITE" id="PS50118">
    <property type="entry name" value="HMG_BOX_2"/>
    <property type="match status" value="1"/>
</dbReference>
<organism evidence="6 7">
    <name type="scientific">Schizosaccharomyces octosporus (strain yFS286)</name>
    <name type="common">Fission yeast</name>
    <name type="synonym">Octosporomyces octosporus</name>
    <dbReference type="NCBI Taxonomy" id="483514"/>
    <lineage>
        <taxon>Eukaryota</taxon>
        <taxon>Fungi</taxon>
        <taxon>Dikarya</taxon>
        <taxon>Ascomycota</taxon>
        <taxon>Taphrinomycotina</taxon>
        <taxon>Schizosaccharomycetes</taxon>
        <taxon>Schizosaccharomycetales</taxon>
        <taxon>Schizosaccharomycetaceae</taxon>
        <taxon>Schizosaccharomyces</taxon>
    </lineage>
</organism>
<dbReference type="InterPro" id="IPR036910">
    <property type="entry name" value="HMG_box_dom_sf"/>
</dbReference>
<dbReference type="InterPro" id="IPR050140">
    <property type="entry name" value="SRY-related_HMG-box_TF-like"/>
</dbReference>
<evidence type="ECO:0000259" key="5">
    <source>
        <dbReference type="PROSITE" id="PS50118"/>
    </source>
</evidence>
<evidence type="ECO:0000256" key="1">
    <source>
        <dbReference type="ARBA" id="ARBA00023015"/>
    </source>
</evidence>
<evidence type="ECO:0000256" key="4">
    <source>
        <dbReference type="PROSITE-ProRule" id="PRU00267"/>
    </source>
</evidence>
<dbReference type="CDD" id="cd01389">
    <property type="entry name" value="HMG-box_ROX1-like"/>
    <property type="match status" value="1"/>
</dbReference>
<dbReference type="OMA" id="SETNPGM"/>
<dbReference type="Proteomes" id="UP000016088">
    <property type="component" value="Unassembled WGS sequence"/>
</dbReference>
<gene>
    <name evidence="6" type="ORF">SOCG_02523</name>
</gene>
<proteinExistence type="predicted"/>